<evidence type="ECO:0000256" key="2">
    <source>
        <dbReference type="ARBA" id="ARBA00022679"/>
    </source>
</evidence>
<feature type="domain" description="O-methyltransferase C-terminal" evidence="4">
    <location>
        <begin position="195"/>
        <end position="414"/>
    </location>
</feature>
<evidence type="ECO:0000259" key="4">
    <source>
        <dbReference type="Pfam" id="PF00891"/>
    </source>
</evidence>
<dbReference type="EMBL" id="ML979132">
    <property type="protein sequence ID" value="KAF1921812.1"/>
    <property type="molecule type" value="Genomic_DNA"/>
</dbReference>
<dbReference type="InterPro" id="IPR036390">
    <property type="entry name" value="WH_DNA-bd_sf"/>
</dbReference>
<dbReference type="GO" id="GO:0008171">
    <property type="term" value="F:O-methyltransferase activity"/>
    <property type="evidence" value="ECO:0007669"/>
    <property type="project" value="InterPro"/>
</dbReference>
<keyword evidence="1 5" id="KW-0489">Methyltransferase</keyword>
<dbReference type="SUPFAM" id="SSF53335">
    <property type="entry name" value="S-adenosyl-L-methionine-dependent methyltransferases"/>
    <property type="match status" value="1"/>
</dbReference>
<dbReference type="Gene3D" id="3.40.50.150">
    <property type="entry name" value="Vaccinia Virus protein VP39"/>
    <property type="match status" value="1"/>
</dbReference>
<keyword evidence="2 5" id="KW-0808">Transferase</keyword>
<protein>
    <submittedName>
        <fullName evidence="5">Putative O-methyltransferase</fullName>
    </submittedName>
</protein>
<proteinExistence type="predicted"/>
<dbReference type="Gene3D" id="1.10.10.10">
    <property type="entry name" value="Winged helix-like DNA-binding domain superfamily/Winged helix DNA-binding domain"/>
    <property type="match status" value="1"/>
</dbReference>
<name>A0A6A5R2A5_AMPQU</name>
<dbReference type="InterPro" id="IPR036388">
    <property type="entry name" value="WH-like_DNA-bd_sf"/>
</dbReference>
<evidence type="ECO:0000256" key="3">
    <source>
        <dbReference type="ARBA" id="ARBA00022691"/>
    </source>
</evidence>
<dbReference type="AlphaFoldDB" id="A0A6A5R2A5"/>
<dbReference type="PANTHER" id="PTHR43712">
    <property type="entry name" value="PUTATIVE (AFU_ORTHOLOGUE AFUA_4G14580)-RELATED"/>
    <property type="match status" value="1"/>
</dbReference>
<dbReference type="OrthoDB" id="2410195at2759"/>
<dbReference type="GO" id="GO:0032259">
    <property type="term" value="P:methylation"/>
    <property type="evidence" value="ECO:0007669"/>
    <property type="project" value="UniProtKB-KW"/>
</dbReference>
<evidence type="ECO:0000313" key="5">
    <source>
        <dbReference type="EMBL" id="KAF1921812.1"/>
    </source>
</evidence>
<keyword evidence="3" id="KW-0949">S-adenosyl-L-methionine</keyword>
<evidence type="ECO:0000313" key="6">
    <source>
        <dbReference type="Proteomes" id="UP000800096"/>
    </source>
</evidence>
<sequence length="444" mass="49968">MLSREEENDTLVEIAQQILTNATKISQQLPEKDIDLRLGSQSDLWETHSGQIDELRSTILGLTSRLDKLLEGPHGFLHEYVSPSWEHGALYVLLEFDILQMIPLEEGAYVSAAQLAERANLPVEKLLRICRLVATAGILEEVKEGKFSHTAISELLVKDEGFMSWVHFQLFETRVASAHLAESLKKPNPFWTGTAAFETAWGAPMYTWHAENPEKGKRFAKAMQSVSQSLDPGNGLIIDWLSSQDQYTKNALLVEVSGKTGTFSQELATKFPTLSCEVQDSAPELLARGKQLIDSDPSSNLAERVHFRSRDLMGPRTIEELPIKDVPITFLIRSVVWNMSDTAVTELLQSFIPCLERHQSDGPAPCLLICDLVSPAFGTFESHVEKAFRRRDVTLMTMHNVQQRTSKEWGNLIGKVDSRFKVTYNERFSSHSCRGLWQVQLADN</sequence>
<gene>
    <name evidence="5" type="ORF">BDU57DRAFT_489946</name>
</gene>
<dbReference type="InterPro" id="IPR029063">
    <property type="entry name" value="SAM-dependent_MTases_sf"/>
</dbReference>
<dbReference type="Proteomes" id="UP000800096">
    <property type="component" value="Unassembled WGS sequence"/>
</dbReference>
<dbReference type="PROSITE" id="PS51683">
    <property type="entry name" value="SAM_OMT_II"/>
    <property type="match status" value="1"/>
</dbReference>
<dbReference type="SUPFAM" id="SSF46785">
    <property type="entry name" value="Winged helix' DNA-binding domain"/>
    <property type="match status" value="1"/>
</dbReference>
<organism evidence="5 6">
    <name type="scientific">Ampelomyces quisqualis</name>
    <name type="common">Powdery mildew agent</name>
    <dbReference type="NCBI Taxonomy" id="50730"/>
    <lineage>
        <taxon>Eukaryota</taxon>
        <taxon>Fungi</taxon>
        <taxon>Dikarya</taxon>
        <taxon>Ascomycota</taxon>
        <taxon>Pezizomycotina</taxon>
        <taxon>Dothideomycetes</taxon>
        <taxon>Pleosporomycetidae</taxon>
        <taxon>Pleosporales</taxon>
        <taxon>Pleosporineae</taxon>
        <taxon>Phaeosphaeriaceae</taxon>
        <taxon>Ampelomyces</taxon>
    </lineage>
</organism>
<dbReference type="InterPro" id="IPR001077">
    <property type="entry name" value="COMT_C"/>
</dbReference>
<keyword evidence="6" id="KW-1185">Reference proteome</keyword>
<evidence type="ECO:0000256" key="1">
    <source>
        <dbReference type="ARBA" id="ARBA00022603"/>
    </source>
</evidence>
<dbReference type="Pfam" id="PF00891">
    <property type="entry name" value="Methyltransf_2"/>
    <property type="match status" value="1"/>
</dbReference>
<dbReference type="InterPro" id="IPR016461">
    <property type="entry name" value="COMT-like"/>
</dbReference>
<reference evidence="5" key="1">
    <citation type="journal article" date="2020" name="Stud. Mycol.">
        <title>101 Dothideomycetes genomes: a test case for predicting lifestyles and emergence of pathogens.</title>
        <authorList>
            <person name="Haridas S."/>
            <person name="Albert R."/>
            <person name="Binder M."/>
            <person name="Bloem J."/>
            <person name="Labutti K."/>
            <person name="Salamov A."/>
            <person name="Andreopoulos B."/>
            <person name="Baker S."/>
            <person name="Barry K."/>
            <person name="Bills G."/>
            <person name="Bluhm B."/>
            <person name="Cannon C."/>
            <person name="Castanera R."/>
            <person name="Culley D."/>
            <person name="Daum C."/>
            <person name="Ezra D."/>
            <person name="Gonzalez J."/>
            <person name="Henrissat B."/>
            <person name="Kuo A."/>
            <person name="Liang C."/>
            <person name="Lipzen A."/>
            <person name="Lutzoni F."/>
            <person name="Magnuson J."/>
            <person name="Mondo S."/>
            <person name="Nolan M."/>
            <person name="Ohm R."/>
            <person name="Pangilinan J."/>
            <person name="Park H.-J."/>
            <person name="Ramirez L."/>
            <person name="Alfaro M."/>
            <person name="Sun H."/>
            <person name="Tritt A."/>
            <person name="Yoshinaga Y."/>
            <person name="Zwiers L.-H."/>
            <person name="Turgeon B."/>
            <person name="Goodwin S."/>
            <person name="Spatafora J."/>
            <person name="Crous P."/>
            <person name="Grigoriev I."/>
        </authorList>
    </citation>
    <scope>NUCLEOTIDE SEQUENCE</scope>
    <source>
        <strain evidence="5">HMLAC05119</strain>
    </source>
</reference>
<accession>A0A6A5R2A5</accession>
<dbReference type="PANTHER" id="PTHR43712:SF12">
    <property type="entry name" value="STERIGMATOCYSTIN 8-O-METHYLTRANSFERASE"/>
    <property type="match status" value="1"/>
</dbReference>